<dbReference type="InterPro" id="IPR015943">
    <property type="entry name" value="WD40/YVTN_repeat-like_dom_sf"/>
</dbReference>
<gene>
    <name evidence="2" type="ORF">QF035_005909</name>
</gene>
<reference evidence="2 3" key="1">
    <citation type="submission" date="2023-07" db="EMBL/GenBank/DDBJ databases">
        <title>Comparative genomics of wheat-associated soil bacteria to identify genetic determinants of phenazine resistance.</title>
        <authorList>
            <person name="Mouncey N."/>
        </authorList>
    </citation>
    <scope>NUCLEOTIDE SEQUENCE [LARGE SCALE GENOMIC DNA]</scope>
    <source>
        <strain evidence="2 3">V2I4</strain>
    </source>
</reference>
<feature type="compositionally biased region" description="Polar residues" evidence="1">
    <location>
        <begin position="163"/>
        <end position="173"/>
    </location>
</feature>
<keyword evidence="3" id="KW-1185">Reference proteome</keyword>
<dbReference type="SUPFAM" id="SSF110296">
    <property type="entry name" value="Oligoxyloglucan reducing end-specific cellobiohydrolase"/>
    <property type="match status" value="1"/>
</dbReference>
<sequence length="408" mass="41483">MLAAVLGVSALLGACAEAEPGGDGASGAARSSPAGASSAQSSGAGSSGAAADPAVADGVTPPRIPSATGLPGSPSGVDFAVDGSGFALFAQCGEKRCRQSVAVLDRGADAWRPVRSPLPDVTGDLGITVGLMGLGPGRALITEGAWPPTYRTWFTGDGGRTWRTGSEKPSGTTPEVPEGGALVQECVRPADDGNACARSRLLAVLPATGEFRVLAEQPPLEGVVSPAGEPGGQLLLASGADPESGLPALAVSEDRGRTWRSARLPGSEKHGWGLRAVANGSVLYATQPGQLPDEDDVKNGLLAIHRSADAGHTWQRVWKHRKGVEPRSSLGDLVAAADGSLTVHGEDGAWRSTDGGRTFQRGSGSRGISGSVTATPLGHLWTDSFGAGAFRISTDGNHWHRFELGDGD</sequence>
<feature type="region of interest" description="Disordered" evidence="1">
    <location>
        <begin position="21"/>
        <end position="71"/>
    </location>
</feature>
<evidence type="ECO:0000256" key="1">
    <source>
        <dbReference type="SAM" id="MobiDB-lite"/>
    </source>
</evidence>
<name>A0ABU0SYD6_9ACTN</name>
<dbReference type="Gene3D" id="2.130.10.10">
    <property type="entry name" value="YVTN repeat-like/Quinoprotein amine dehydrogenase"/>
    <property type="match status" value="1"/>
</dbReference>
<evidence type="ECO:0008006" key="4">
    <source>
        <dbReference type="Google" id="ProtNLM"/>
    </source>
</evidence>
<accession>A0ABU0SYD6</accession>
<dbReference type="Proteomes" id="UP001230328">
    <property type="component" value="Unassembled WGS sequence"/>
</dbReference>
<protein>
    <recommendedName>
        <fullName evidence="4">Exo-alpha-sialidase</fullName>
    </recommendedName>
</protein>
<dbReference type="EMBL" id="JAUSZI010000002">
    <property type="protein sequence ID" value="MDQ1028327.1"/>
    <property type="molecule type" value="Genomic_DNA"/>
</dbReference>
<evidence type="ECO:0000313" key="2">
    <source>
        <dbReference type="EMBL" id="MDQ1028327.1"/>
    </source>
</evidence>
<comment type="caution">
    <text evidence="2">The sequence shown here is derived from an EMBL/GenBank/DDBJ whole genome shotgun (WGS) entry which is preliminary data.</text>
</comment>
<dbReference type="RefSeq" id="WP_307523526.1">
    <property type="nucleotide sequence ID" value="NZ_JAUSZI010000002.1"/>
</dbReference>
<feature type="compositionally biased region" description="Low complexity" evidence="1">
    <location>
        <begin position="26"/>
        <end position="58"/>
    </location>
</feature>
<dbReference type="CDD" id="cd15482">
    <property type="entry name" value="Sialidase_non-viral"/>
    <property type="match status" value="1"/>
</dbReference>
<feature type="region of interest" description="Disordered" evidence="1">
    <location>
        <begin position="156"/>
        <end position="178"/>
    </location>
</feature>
<organism evidence="2 3">
    <name type="scientific">Streptomyces umbrinus</name>
    <dbReference type="NCBI Taxonomy" id="67370"/>
    <lineage>
        <taxon>Bacteria</taxon>
        <taxon>Bacillati</taxon>
        <taxon>Actinomycetota</taxon>
        <taxon>Actinomycetes</taxon>
        <taxon>Kitasatosporales</taxon>
        <taxon>Streptomycetaceae</taxon>
        <taxon>Streptomyces</taxon>
        <taxon>Streptomyces phaeochromogenes group</taxon>
    </lineage>
</organism>
<proteinExistence type="predicted"/>
<evidence type="ECO:0000313" key="3">
    <source>
        <dbReference type="Proteomes" id="UP001230328"/>
    </source>
</evidence>